<protein>
    <submittedName>
        <fullName evidence="1">Uncharacterized protein</fullName>
    </submittedName>
</protein>
<accession>A0A5E7IVX2</accession>
<sequence length="49" mass="5613">MGFPHVYYAKTAVHSAMNTYTQINLPSRQAEFRHVGNGAKAKTAIWVWY</sequence>
<dbReference type="EMBL" id="CABVII010000006">
    <property type="protein sequence ID" value="VVO81209.1"/>
    <property type="molecule type" value="Genomic_DNA"/>
</dbReference>
<organism evidence="1 2">
    <name type="scientific">Pseudomonas fluorescens</name>
    <dbReference type="NCBI Taxonomy" id="294"/>
    <lineage>
        <taxon>Bacteria</taxon>
        <taxon>Pseudomonadati</taxon>
        <taxon>Pseudomonadota</taxon>
        <taxon>Gammaproteobacteria</taxon>
        <taxon>Pseudomonadales</taxon>
        <taxon>Pseudomonadaceae</taxon>
        <taxon>Pseudomonas</taxon>
    </lineage>
</organism>
<evidence type="ECO:0000313" key="1">
    <source>
        <dbReference type="EMBL" id="VVO81209.1"/>
    </source>
</evidence>
<reference evidence="1 2" key="1">
    <citation type="submission" date="2019-09" db="EMBL/GenBank/DDBJ databases">
        <authorList>
            <person name="Chandra G."/>
            <person name="Truman W A."/>
        </authorList>
    </citation>
    <scope>NUCLEOTIDE SEQUENCE [LARGE SCALE GENOMIC DNA]</scope>
    <source>
        <strain evidence="1">PS862</strain>
    </source>
</reference>
<proteinExistence type="predicted"/>
<gene>
    <name evidence="1" type="ORF">PS862_01843</name>
</gene>
<dbReference type="Proteomes" id="UP000385207">
    <property type="component" value="Unassembled WGS sequence"/>
</dbReference>
<name>A0A5E7IVX2_PSEFL</name>
<evidence type="ECO:0000313" key="2">
    <source>
        <dbReference type="Proteomes" id="UP000385207"/>
    </source>
</evidence>
<dbReference type="AlphaFoldDB" id="A0A5E7IVX2"/>